<reference evidence="4 6" key="1">
    <citation type="journal article" date="2015" name="Int. J. Syst. Evol. Microbiol.">
        <title>Bacillus glycinifermentans sp. nov., isolated from fermented soybean paste.</title>
        <authorList>
            <person name="Kim S.J."/>
            <person name="Dunlap C.A."/>
            <person name="Kwon S.W."/>
            <person name="Rooney A.P."/>
        </authorList>
    </citation>
    <scope>NUCLEOTIDE SEQUENCE [LARGE SCALE GENOMIC DNA]</scope>
    <source>
        <strain evidence="4 6">GO-13</strain>
    </source>
</reference>
<dbReference type="InterPro" id="IPR050748">
    <property type="entry name" value="Glycosyltrans_8_dom-fam"/>
</dbReference>
<dbReference type="Pfam" id="PF01501">
    <property type="entry name" value="Glyco_transf_8"/>
    <property type="match status" value="1"/>
</dbReference>
<reference evidence="5 7" key="3">
    <citation type="submission" date="2023-03" db="EMBL/GenBank/DDBJ databases">
        <title>Agriculturally important microbes genome sequencing.</title>
        <authorList>
            <person name="Dunlap C."/>
        </authorList>
    </citation>
    <scope>NUCLEOTIDE SEQUENCE [LARGE SCALE GENOMIC DNA]</scope>
    <source>
        <strain evidence="5 7">CBP-3203</strain>
    </source>
</reference>
<evidence type="ECO:0000256" key="2">
    <source>
        <dbReference type="ARBA" id="ARBA00022679"/>
    </source>
</evidence>
<comment type="caution">
    <text evidence="4">The sequence shown here is derived from an EMBL/GenBank/DDBJ whole genome shotgun (WGS) entry which is preliminary data.</text>
</comment>
<dbReference type="RefSeq" id="WP_048352736.1">
    <property type="nucleotide sequence ID" value="NZ_CP023481.1"/>
</dbReference>
<evidence type="ECO:0000313" key="6">
    <source>
        <dbReference type="Proteomes" id="UP000036168"/>
    </source>
</evidence>
<keyword evidence="3" id="KW-0479">Metal-binding</keyword>
<evidence type="ECO:0000313" key="7">
    <source>
        <dbReference type="Proteomes" id="UP001341297"/>
    </source>
</evidence>
<dbReference type="GO" id="GO:0016757">
    <property type="term" value="F:glycosyltransferase activity"/>
    <property type="evidence" value="ECO:0007669"/>
    <property type="project" value="UniProtKB-KW"/>
</dbReference>
<organism evidence="4 6">
    <name type="scientific">Bacillus glycinifermentans</name>
    <dbReference type="NCBI Taxonomy" id="1664069"/>
    <lineage>
        <taxon>Bacteria</taxon>
        <taxon>Bacillati</taxon>
        <taxon>Bacillota</taxon>
        <taxon>Bacilli</taxon>
        <taxon>Bacillales</taxon>
        <taxon>Bacillaceae</taxon>
        <taxon>Bacillus</taxon>
    </lineage>
</organism>
<accession>A0A0J6ER17</accession>
<protein>
    <submittedName>
        <fullName evidence="4">General stress protein A</fullName>
    </submittedName>
    <submittedName>
        <fullName evidence="5">Glycosyltransferase family 8 protein</fullName>
        <ecNumber evidence="5">2.-.-.-</ecNumber>
    </submittedName>
</protein>
<dbReference type="GO" id="GO:0046872">
    <property type="term" value="F:metal ion binding"/>
    <property type="evidence" value="ECO:0007669"/>
    <property type="project" value="UniProtKB-KW"/>
</dbReference>
<gene>
    <name evidence="4" type="ORF">AB447_206065</name>
    <name evidence="5" type="ORF">P8828_03060</name>
</gene>
<reference evidence="4" key="2">
    <citation type="submission" date="2015-10" db="EMBL/GenBank/DDBJ databases">
        <authorList>
            <person name="Gilbert D.G."/>
        </authorList>
    </citation>
    <scope>NUCLEOTIDE SEQUENCE</scope>
    <source>
        <strain evidence="4">GO-13</strain>
    </source>
</reference>
<dbReference type="EMBL" id="LECW02000045">
    <property type="protein sequence ID" value="KRT90144.1"/>
    <property type="molecule type" value="Genomic_DNA"/>
</dbReference>
<accession>A0A0J6EZ93</accession>
<dbReference type="InterPro" id="IPR002495">
    <property type="entry name" value="Glyco_trans_8"/>
</dbReference>
<dbReference type="CDD" id="cd04194">
    <property type="entry name" value="GT8_A4GalT_like"/>
    <property type="match status" value="1"/>
</dbReference>
<dbReference type="Proteomes" id="UP001341297">
    <property type="component" value="Unassembled WGS sequence"/>
</dbReference>
<dbReference type="InterPro" id="IPR029044">
    <property type="entry name" value="Nucleotide-diphossugar_trans"/>
</dbReference>
<dbReference type="OrthoDB" id="5672604at2"/>
<dbReference type="EC" id="2.-.-.-" evidence="5"/>
<dbReference type="PANTHER" id="PTHR13778:SF47">
    <property type="entry name" value="LIPOPOLYSACCHARIDE 1,3-GALACTOSYLTRANSFERASE"/>
    <property type="match status" value="1"/>
</dbReference>
<evidence type="ECO:0000313" key="4">
    <source>
        <dbReference type="EMBL" id="KRT90144.1"/>
    </source>
</evidence>
<evidence type="ECO:0000313" key="5">
    <source>
        <dbReference type="EMBL" id="MEC0483830.1"/>
    </source>
</evidence>
<dbReference type="PANTHER" id="PTHR13778">
    <property type="entry name" value="GLYCOSYLTRANSFERASE 8 DOMAIN-CONTAINING PROTEIN"/>
    <property type="match status" value="1"/>
</dbReference>
<dbReference type="PATRIC" id="fig|1664069.3.peg.3141"/>
<proteinExistence type="predicted"/>
<evidence type="ECO:0000256" key="3">
    <source>
        <dbReference type="ARBA" id="ARBA00022723"/>
    </source>
</evidence>
<sequence>MKSDSTMHIISCTDDNYAQHLSVMFTSLLMNMDKNRDVKLYVIDGGIEEENKERLKKTIHRFGVPVTFLDVEKSRYDRAVESSHITKAAYYRISIPDLIGDETVKRMIYVDCDALVLEDIAKLWDMDISPYFVAAVEDAGQHERLKKMKISETAKYFNSGLMIIDMDEWRKRSISEKVINFINNNSADMFVFHDQDALNAILYDQWHDLHPRWNAQTHIMLKEKTPATLLDKKRYMEARANPAIVHFCGGNKPWNSQTAHPYARHYFEYLKRTAFHRAADLSKNYVS</sequence>
<keyword evidence="2 5" id="KW-0808">Transferase</keyword>
<dbReference type="Gene3D" id="3.90.550.10">
    <property type="entry name" value="Spore Coat Polysaccharide Biosynthesis Protein SpsA, Chain A"/>
    <property type="match status" value="1"/>
</dbReference>
<keyword evidence="1" id="KW-0328">Glycosyltransferase</keyword>
<evidence type="ECO:0000256" key="1">
    <source>
        <dbReference type="ARBA" id="ARBA00022676"/>
    </source>
</evidence>
<dbReference type="Proteomes" id="UP000036168">
    <property type="component" value="Unassembled WGS sequence"/>
</dbReference>
<name>A0A0J6ER17_9BACI</name>
<dbReference type="STRING" id="1664069.BGLY_4458"/>
<dbReference type="AlphaFoldDB" id="A0A0J6ER17"/>
<keyword evidence="7" id="KW-1185">Reference proteome</keyword>
<dbReference type="EMBL" id="JARRTL010000006">
    <property type="protein sequence ID" value="MEC0483830.1"/>
    <property type="molecule type" value="Genomic_DNA"/>
</dbReference>
<dbReference type="SUPFAM" id="SSF53448">
    <property type="entry name" value="Nucleotide-diphospho-sugar transferases"/>
    <property type="match status" value="1"/>
</dbReference>